<sequence>MPNVAGGTLRRTGEATKQEFASTVDYYFNTSLSQQWSDTKVQLKSMVTDVRFYENLVPLLLTKKPNTNFAVAPTTAKEIETVTYYRVQGGVGNATSKSLIQMTGEGEAIFSDATINVSTGSMEHVNHFMSLRPNSTVISFDVPKWLDEMVQEYAIPQKGYNKNPLNMKGMAPKIVDPTTPGLSYELPSEWAKWFQENYVKGSVKVK</sequence>
<gene>
    <name evidence="1" type="ORF">GCM10023092_24510</name>
</gene>
<keyword evidence="2" id="KW-1185">Reference proteome</keyword>
<organism evidence="1 2">
    <name type="scientific">Rurimicrobium arvi</name>
    <dbReference type="NCBI Taxonomy" id="2049916"/>
    <lineage>
        <taxon>Bacteria</taxon>
        <taxon>Pseudomonadati</taxon>
        <taxon>Bacteroidota</taxon>
        <taxon>Chitinophagia</taxon>
        <taxon>Chitinophagales</taxon>
        <taxon>Chitinophagaceae</taxon>
        <taxon>Rurimicrobium</taxon>
    </lineage>
</organism>
<proteinExistence type="predicted"/>
<reference evidence="2" key="1">
    <citation type="journal article" date="2019" name="Int. J. Syst. Evol. Microbiol.">
        <title>The Global Catalogue of Microorganisms (GCM) 10K type strain sequencing project: providing services to taxonomists for standard genome sequencing and annotation.</title>
        <authorList>
            <consortium name="The Broad Institute Genomics Platform"/>
            <consortium name="The Broad Institute Genome Sequencing Center for Infectious Disease"/>
            <person name="Wu L."/>
            <person name="Ma J."/>
        </authorList>
    </citation>
    <scope>NUCLEOTIDE SEQUENCE [LARGE SCALE GENOMIC DNA]</scope>
    <source>
        <strain evidence="2">JCM 31921</strain>
    </source>
</reference>
<evidence type="ECO:0000313" key="1">
    <source>
        <dbReference type="EMBL" id="GAA4457585.1"/>
    </source>
</evidence>
<dbReference type="RefSeq" id="WP_344827570.1">
    <property type="nucleotide sequence ID" value="NZ_BAABEZ010000024.1"/>
</dbReference>
<name>A0ABP8N0I2_9BACT</name>
<comment type="caution">
    <text evidence="1">The sequence shown here is derived from an EMBL/GenBank/DDBJ whole genome shotgun (WGS) entry which is preliminary data.</text>
</comment>
<accession>A0ABP8N0I2</accession>
<evidence type="ECO:0000313" key="2">
    <source>
        <dbReference type="Proteomes" id="UP001501410"/>
    </source>
</evidence>
<dbReference type="EMBL" id="BAABEZ010000024">
    <property type="protein sequence ID" value="GAA4457585.1"/>
    <property type="molecule type" value="Genomic_DNA"/>
</dbReference>
<protein>
    <submittedName>
        <fullName evidence="1">Uncharacterized protein</fullName>
    </submittedName>
</protein>
<dbReference type="Proteomes" id="UP001501410">
    <property type="component" value="Unassembled WGS sequence"/>
</dbReference>